<evidence type="ECO:0000313" key="4">
    <source>
        <dbReference type="EMBL" id="TYD00286.1"/>
    </source>
</evidence>
<dbReference type="SMART" id="SM01012">
    <property type="entry name" value="ANTAR"/>
    <property type="match status" value="1"/>
</dbReference>
<name>A0A5D0XUC7_9MICC</name>
<reference evidence="4 5" key="1">
    <citation type="submission" date="2019-08" db="EMBL/GenBank/DDBJ databases">
        <title>Genone of Arthrobacter echini P9.</title>
        <authorList>
            <person name="Bowman J.P."/>
        </authorList>
    </citation>
    <scope>NUCLEOTIDE SEQUENCE [LARGE SCALE GENOMIC DNA]</scope>
    <source>
        <strain evidence="4 5">P9</strain>
    </source>
</reference>
<dbReference type="PROSITE" id="PS50921">
    <property type="entry name" value="ANTAR"/>
    <property type="match status" value="1"/>
</dbReference>
<dbReference type="Pfam" id="PF03861">
    <property type="entry name" value="ANTAR"/>
    <property type="match status" value="1"/>
</dbReference>
<evidence type="ECO:0000313" key="5">
    <source>
        <dbReference type="Proteomes" id="UP000323410"/>
    </source>
</evidence>
<evidence type="ECO:0000256" key="1">
    <source>
        <dbReference type="ARBA" id="ARBA00023015"/>
    </source>
</evidence>
<keyword evidence="5" id="KW-1185">Reference proteome</keyword>
<dbReference type="RefSeq" id="WP_148599592.1">
    <property type="nucleotide sequence ID" value="NZ_VSLD01000001.1"/>
</dbReference>
<dbReference type="Gene3D" id="1.10.10.10">
    <property type="entry name" value="Winged helix-like DNA-binding domain superfamily/Winged helix DNA-binding domain"/>
    <property type="match status" value="1"/>
</dbReference>
<dbReference type="GO" id="GO:0003723">
    <property type="term" value="F:RNA binding"/>
    <property type="evidence" value="ECO:0007669"/>
    <property type="project" value="InterPro"/>
</dbReference>
<dbReference type="OrthoDB" id="3820533at2"/>
<dbReference type="Proteomes" id="UP000323410">
    <property type="component" value="Unassembled WGS sequence"/>
</dbReference>
<feature type="domain" description="ANTAR" evidence="3">
    <location>
        <begin position="194"/>
        <end position="255"/>
    </location>
</feature>
<dbReference type="EMBL" id="VSLD01000001">
    <property type="protein sequence ID" value="TYD00286.1"/>
    <property type="molecule type" value="Genomic_DNA"/>
</dbReference>
<dbReference type="InterPro" id="IPR036388">
    <property type="entry name" value="WH-like_DNA-bd_sf"/>
</dbReference>
<protein>
    <submittedName>
        <fullName evidence="4">GAF and ANTAR domain-containing protein</fullName>
    </submittedName>
</protein>
<organism evidence="4 5">
    <name type="scientific">Arthrobacter echini</name>
    <dbReference type="NCBI Taxonomy" id="1529066"/>
    <lineage>
        <taxon>Bacteria</taxon>
        <taxon>Bacillati</taxon>
        <taxon>Actinomycetota</taxon>
        <taxon>Actinomycetes</taxon>
        <taxon>Micrococcales</taxon>
        <taxon>Micrococcaceae</taxon>
        <taxon>Arthrobacter</taxon>
    </lineage>
</organism>
<dbReference type="InterPro" id="IPR029016">
    <property type="entry name" value="GAF-like_dom_sf"/>
</dbReference>
<comment type="caution">
    <text evidence="4">The sequence shown here is derived from an EMBL/GenBank/DDBJ whole genome shotgun (WGS) entry which is preliminary data.</text>
</comment>
<keyword evidence="2" id="KW-0804">Transcription</keyword>
<dbReference type="PIRSF" id="PIRSF036625">
    <property type="entry name" value="GAF_ANTAR"/>
    <property type="match status" value="1"/>
</dbReference>
<keyword evidence="1" id="KW-0805">Transcription regulation</keyword>
<evidence type="ECO:0000256" key="2">
    <source>
        <dbReference type="ARBA" id="ARBA00023163"/>
    </source>
</evidence>
<dbReference type="SUPFAM" id="SSF52172">
    <property type="entry name" value="CheY-like"/>
    <property type="match status" value="1"/>
</dbReference>
<gene>
    <name evidence="4" type="ORF">FQ377_02165</name>
</gene>
<dbReference type="InterPro" id="IPR011006">
    <property type="entry name" value="CheY-like_superfamily"/>
</dbReference>
<dbReference type="Gene3D" id="3.30.450.40">
    <property type="match status" value="1"/>
</dbReference>
<sequence>MNNPLTSASPPRPAPDLAATLQTLVLDSTAVRDFMDRLAHLIAQRLTTVDRTVLCGITLIRPRSAVTVASSSERAQVMDEIQYSFGDGPCLDAARHRTTNHVPDVLDEGQRWPEYRAEIAHHGLRSILAVPIALPAADTDNEVEADRSAHADKATGCAINLYADNPHAFSAADIDEALDIARTVTTTLAIAVRLAGTSDRAEQLEAAMTSRTVIDLAAGIIMAQNRCSQDSAMTILKAASSARNLKVRDLAATVIASVSAEPALTHFDG</sequence>
<proteinExistence type="predicted"/>
<dbReference type="AlphaFoldDB" id="A0A5D0XUC7"/>
<evidence type="ECO:0000259" key="3">
    <source>
        <dbReference type="PROSITE" id="PS50921"/>
    </source>
</evidence>
<dbReference type="SUPFAM" id="SSF55781">
    <property type="entry name" value="GAF domain-like"/>
    <property type="match status" value="1"/>
</dbReference>
<dbReference type="InterPro" id="IPR005561">
    <property type="entry name" value="ANTAR"/>
</dbReference>
<accession>A0A5D0XUC7</accession>
<dbReference type="InterPro" id="IPR012074">
    <property type="entry name" value="GAF_ANTAR"/>
</dbReference>